<evidence type="ECO:0000256" key="7">
    <source>
        <dbReference type="ARBA" id="ARBA00023136"/>
    </source>
</evidence>
<evidence type="ECO:0000256" key="3">
    <source>
        <dbReference type="ARBA" id="ARBA00022448"/>
    </source>
</evidence>
<dbReference type="InterPro" id="IPR023395">
    <property type="entry name" value="MCP_dom_sf"/>
</dbReference>
<sequence>MKIQMISDFCAQNSVDYAMLGGSSKVAAIILTYPFQVIRARLQQQPNKEGAPRYIDSWHVMKETARFEGFRGFYKGITPNLLKNVPASSITFIMYENVLKLLKLARMD</sequence>
<keyword evidence="5" id="KW-0677">Repeat</keyword>
<dbReference type="GO" id="GO:0055085">
    <property type="term" value="P:transmembrane transport"/>
    <property type="evidence" value="ECO:0007669"/>
    <property type="project" value="InterPro"/>
</dbReference>
<dbReference type="InterPro" id="IPR044712">
    <property type="entry name" value="SLC25A32-like"/>
</dbReference>
<keyword evidence="6" id="KW-1133">Transmembrane helix</keyword>
<dbReference type="EMBL" id="GGEC01007758">
    <property type="protein sequence ID" value="MBW88241.1"/>
    <property type="molecule type" value="Transcribed_RNA"/>
</dbReference>
<dbReference type="PROSITE" id="PS50920">
    <property type="entry name" value="SOLCAR"/>
    <property type="match status" value="1"/>
</dbReference>
<keyword evidence="4 8" id="KW-0812">Transmembrane</keyword>
<keyword evidence="3 9" id="KW-0813">Transport</keyword>
<dbReference type="Gene3D" id="1.50.40.10">
    <property type="entry name" value="Mitochondrial carrier domain"/>
    <property type="match status" value="1"/>
</dbReference>
<evidence type="ECO:0000256" key="8">
    <source>
        <dbReference type="PROSITE-ProRule" id="PRU00282"/>
    </source>
</evidence>
<dbReference type="GO" id="GO:0006862">
    <property type="term" value="P:nucleotide transport"/>
    <property type="evidence" value="ECO:0007669"/>
    <property type="project" value="InterPro"/>
</dbReference>
<evidence type="ECO:0000256" key="1">
    <source>
        <dbReference type="ARBA" id="ARBA00004141"/>
    </source>
</evidence>
<comment type="similarity">
    <text evidence="2 9">Belongs to the mitochondrial carrier (TC 2.A.29) family.</text>
</comment>
<proteinExistence type="inferred from homology"/>
<comment type="subcellular location">
    <subcellularLocation>
        <location evidence="1">Membrane</location>
        <topology evidence="1">Multi-pass membrane protein</topology>
    </subcellularLocation>
</comment>
<dbReference type="InterPro" id="IPR018108">
    <property type="entry name" value="MCP_transmembrane"/>
</dbReference>
<evidence type="ECO:0000256" key="4">
    <source>
        <dbReference type="ARBA" id="ARBA00022692"/>
    </source>
</evidence>
<keyword evidence="7 8" id="KW-0472">Membrane</keyword>
<evidence type="ECO:0000256" key="5">
    <source>
        <dbReference type="ARBA" id="ARBA00022737"/>
    </source>
</evidence>
<name>A0A2P2J404_RHIMU</name>
<dbReference type="PANTHER" id="PTHR45683">
    <property type="entry name" value="MITOCHONDRIAL NICOTINAMIDE ADENINE DINUCLEOTIDE TRANSPORTER 1-RELATED-RELATED"/>
    <property type="match status" value="1"/>
</dbReference>
<feature type="repeat" description="Solcar" evidence="8">
    <location>
        <begin position="12"/>
        <end position="101"/>
    </location>
</feature>
<accession>A0A2P2J404</accession>
<evidence type="ECO:0000256" key="9">
    <source>
        <dbReference type="RuleBase" id="RU000488"/>
    </source>
</evidence>
<protein>
    <submittedName>
        <fullName evidence="10">Uncharacterized protein</fullName>
    </submittedName>
</protein>
<dbReference type="SUPFAM" id="SSF103506">
    <property type="entry name" value="Mitochondrial carrier"/>
    <property type="match status" value="1"/>
</dbReference>
<evidence type="ECO:0000256" key="6">
    <source>
        <dbReference type="ARBA" id="ARBA00022989"/>
    </source>
</evidence>
<evidence type="ECO:0000256" key="2">
    <source>
        <dbReference type="ARBA" id="ARBA00006375"/>
    </source>
</evidence>
<dbReference type="GO" id="GO:0016020">
    <property type="term" value="C:membrane"/>
    <property type="evidence" value="ECO:0007669"/>
    <property type="project" value="UniProtKB-SubCell"/>
</dbReference>
<organism evidence="10">
    <name type="scientific">Rhizophora mucronata</name>
    <name type="common">Asiatic mangrove</name>
    <dbReference type="NCBI Taxonomy" id="61149"/>
    <lineage>
        <taxon>Eukaryota</taxon>
        <taxon>Viridiplantae</taxon>
        <taxon>Streptophyta</taxon>
        <taxon>Embryophyta</taxon>
        <taxon>Tracheophyta</taxon>
        <taxon>Spermatophyta</taxon>
        <taxon>Magnoliopsida</taxon>
        <taxon>eudicotyledons</taxon>
        <taxon>Gunneridae</taxon>
        <taxon>Pentapetalae</taxon>
        <taxon>rosids</taxon>
        <taxon>fabids</taxon>
        <taxon>Malpighiales</taxon>
        <taxon>Rhizophoraceae</taxon>
        <taxon>Rhizophora</taxon>
    </lineage>
</organism>
<evidence type="ECO:0000313" key="10">
    <source>
        <dbReference type="EMBL" id="MBW88241.1"/>
    </source>
</evidence>
<reference evidence="10" key="1">
    <citation type="submission" date="2018-02" db="EMBL/GenBank/DDBJ databases">
        <title>Rhizophora mucronata_Transcriptome.</title>
        <authorList>
            <person name="Meera S.P."/>
            <person name="Sreeshan A."/>
            <person name="Augustine A."/>
        </authorList>
    </citation>
    <scope>NUCLEOTIDE SEQUENCE</scope>
    <source>
        <tissue evidence="10">Leaf</tissue>
    </source>
</reference>
<dbReference type="AlphaFoldDB" id="A0A2P2J404"/>
<dbReference type="Pfam" id="PF00153">
    <property type="entry name" value="Mito_carr"/>
    <property type="match status" value="1"/>
</dbReference>